<evidence type="ECO:0000313" key="5">
    <source>
        <dbReference type="Proteomes" id="UP000001556"/>
    </source>
</evidence>
<feature type="transmembrane region" description="Helical" evidence="3">
    <location>
        <begin position="273"/>
        <end position="294"/>
    </location>
</feature>
<dbReference type="GO" id="GO:0016020">
    <property type="term" value="C:membrane"/>
    <property type="evidence" value="ECO:0007669"/>
    <property type="project" value="InterPro"/>
</dbReference>
<feature type="transmembrane region" description="Helical" evidence="3">
    <location>
        <begin position="439"/>
        <end position="458"/>
    </location>
</feature>
<dbReference type="GO" id="GO:0009847">
    <property type="term" value="P:spore germination"/>
    <property type="evidence" value="ECO:0007669"/>
    <property type="project" value="InterPro"/>
</dbReference>
<evidence type="ECO:0000256" key="1">
    <source>
        <dbReference type="ARBA" id="ARBA00005278"/>
    </source>
</evidence>
<evidence type="ECO:0000313" key="4">
    <source>
        <dbReference type="EMBL" id="ABO51169.1"/>
    </source>
</evidence>
<dbReference type="HOGENOM" id="CLU_021639_4_1_9"/>
<comment type="similarity">
    <text evidence="1">Belongs to the GerABKA family.</text>
</comment>
<accession>A4J7W6</accession>
<gene>
    <name evidence="4" type="ordered locus">Dred_2663</name>
</gene>
<dbReference type="PANTHER" id="PTHR22550">
    <property type="entry name" value="SPORE GERMINATION PROTEIN"/>
    <property type="match status" value="1"/>
</dbReference>
<dbReference type="OrthoDB" id="9772630at2"/>
<protein>
    <submittedName>
        <fullName evidence="4">GerA spore germination protein</fullName>
    </submittedName>
</protein>
<sequence>MTLKNIFGKWKRAKNLIQQQILTGAEEGDGLSGNLNKDEQVIFQGLSGSSDIIRRRILIGSTPAVLIYIEGIIDNDVIHKDVLNRLQRVKEIPSMTVGALDFIAQKVLSTSTVKKTTLLANMLVEVLTGNAVLLIEGNKQVLIVEVKGGERRNITEPVTERTMRGSREGFIEDIAVNLALVRRKIVSTKLAIEVTRIGQRSRTKVALAYMSDIADPKIVQEVRHRISQINTDVILEAGYIERFIEDHPWSLFPQVFGTERPDRVVANLLEGRVAILIDGTPYVLVVPTLFIQFLQGSEDYNERLIVGSLARTTRYFAFLLTTTLTAIYIALVTFHHSLLPTDLLLAVAEARQKVPFSALAEAMFMEIVVEILREAGLRLPQTVGQTLGVVGGIVLGQAVIQANLVSPLMVVVVALSAISSFVFPNYSMALAIRLIKFPLMILASIFGALGIAVGWVFFTIHLASMESFGIPYLAPLAPTRYADLGDTMVVSNLWKHKKRPASIPHVNNRRMGDTPQE</sequence>
<evidence type="ECO:0000256" key="3">
    <source>
        <dbReference type="SAM" id="Phobius"/>
    </source>
</evidence>
<name>A4J7W6_DESRM</name>
<dbReference type="PANTHER" id="PTHR22550:SF5">
    <property type="entry name" value="LEUCINE ZIPPER PROTEIN 4"/>
    <property type="match status" value="1"/>
</dbReference>
<dbReference type="eggNOG" id="COG0697">
    <property type="taxonomic scope" value="Bacteria"/>
</dbReference>
<dbReference type="InterPro" id="IPR004995">
    <property type="entry name" value="Spore_Ger"/>
</dbReference>
<dbReference type="EMBL" id="CP000612">
    <property type="protein sequence ID" value="ABO51169.1"/>
    <property type="molecule type" value="Genomic_DNA"/>
</dbReference>
<dbReference type="Proteomes" id="UP000001556">
    <property type="component" value="Chromosome"/>
</dbReference>
<dbReference type="Pfam" id="PF03323">
    <property type="entry name" value="GerA"/>
    <property type="match status" value="1"/>
</dbReference>
<dbReference type="InterPro" id="IPR050768">
    <property type="entry name" value="UPF0353/GerABKA_families"/>
</dbReference>
<dbReference type="KEGG" id="drm:Dred_2663"/>
<keyword evidence="3" id="KW-1133">Transmembrane helix</keyword>
<dbReference type="AlphaFoldDB" id="A4J7W6"/>
<dbReference type="RefSeq" id="WP_011878966.1">
    <property type="nucleotide sequence ID" value="NC_009253.1"/>
</dbReference>
<feature type="transmembrane region" description="Helical" evidence="3">
    <location>
        <begin position="315"/>
        <end position="334"/>
    </location>
</feature>
<organism evidence="4 5">
    <name type="scientific">Desulforamulus reducens (strain ATCC BAA-1160 / DSM 100696 / MI-1)</name>
    <name type="common">Desulfotomaculum reducens</name>
    <dbReference type="NCBI Taxonomy" id="349161"/>
    <lineage>
        <taxon>Bacteria</taxon>
        <taxon>Bacillati</taxon>
        <taxon>Bacillota</taxon>
        <taxon>Clostridia</taxon>
        <taxon>Eubacteriales</taxon>
        <taxon>Peptococcaceae</taxon>
        <taxon>Desulforamulus</taxon>
    </lineage>
</organism>
<keyword evidence="3" id="KW-0812">Transmembrane</keyword>
<keyword evidence="2 3" id="KW-0472">Membrane</keyword>
<keyword evidence="5" id="KW-1185">Reference proteome</keyword>
<proteinExistence type="inferred from homology"/>
<evidence type="ECO:0000256" key="2">
    <source>
        <dbReference type="ARBA" id="ARBA00023136"/>
    </source>
</evidence>
<reference evidence="4 5" key="1">
    <citation type="submission" date="2007-03" db="EMBL/GenBank/DDBJ databases">
        <title>Complete sequence of Desulfotomaculum reducens MI-1.</title>
        <authorList>
            <consortium name="US DOE Joint Genome Institute"/>
            <person name="Copeland A."/>
            <person name="Lucas S."/>
            <person name="Lapidus A."/>
            <person name="Barry K."/>
            <person name="Detter J.C."/>
            <person name="Glavina del Rio T."/>
            <person name="Hammon N."/>
            <person name="Israni S."/>
            <person name="Dalin E."/>
            <person name="Tice H."/>
            <person name="Pitluck S."/>
            <person name="Sims D."/>
            <person name="Brettin T."/>
            <person name="Bruce D."/>
            <person name="Han C."/>
            <person name="Tapia R."/>
            <person name="Schmutz J."/>
            <person name="Larimer F."/>
            <person name="Land M."/>
            <person name="Hauser L."/>
            <person name="Kyrpides N."/>
            <person name="Kim E."/>
            <person name="Tebo B.M."/>
            <person name="Richardson P."/>
        </authorList>
    </citation>
    <scope>NUCLEOTIDE SEQUENCE [LARGE SCALE GENOMIC DNA]</scope>
    <source>
        <strain evidence="4 5">MI-1</strain>
    </source>
</reference>
<dbReference type="STRING" id="349161.Dred_2663"/>
<feature type="transmembrane region" description="Helical" evidence="3">
    <location>
        <begin position="408"/>
        <end position="427"/>
    </location>
</feature>
<dbReference type="PIRSF" id="PIRSF005690">
    <property type="entry name" value="GerBA"/>
    <property type="match status" value="1"/>
</dbReference>